<comment type="caution">
    <text evidence="1">The sequence shown here is derived from an EMBL/GenBank/DDBJ whole genome shotgun (WGS) entry which is preliminary data.</text>
</comment>
<keyword evidence="2" id="KW-1185">Reference proteome</keyword>
<dbReference type="AlphaFoldDB" id="A0AAN8BES9"/>
<accession>A0AAN8BES9</accession>
<dbReference type="Proteomes" id="UP001335648">
    <property type="component" value="Unassembled WGS sequence"/>
</dbReference>
<evidence type="ECO:0000313" key="2">
    <source>
        <dbReference type="Proteomes" id="UP001335648"/>
    </source>
</evidence>
<proteinExistence type="predicted"/>
<sequence>MQTAAQCNPLRAADYRTKPLQQFRFKHLSHEALPLQIIVYRRAKNVYFSTLQAYIGPAPADPATVQLSVRRAAKSHRHPYRATGSIAHCLQWRCSGCSVSKPFCSGKSISDNLRAWERYVFIVRFCNNGIHLPNEFSLWIIVCLYQASNEAGAINV</sequence>
<evidence type="ECO:0000313" key="1">
    <source>
        <dbReference type="EMBL" id="KAK5883796.1"/>
    </source>
</evidence>
<gene>
    <name evidence="1" type="ORF">CesoFtcFv8_020087</name>
</gene>
<dbReference type="EMBL" id="JAULUE010002061">
    <property type="protein sequence ID" value="KAK5883796.1"/>
    <property type="molecule type" value="Genomic_DNA"/>
</dbReference>
<reference evidence="1 2" key="1">
    <citation type="journal article" date="2023" name="Mol. Biol. Evol.">
        <title>Genomics of Secondarily Temperate Adaptation in the Only Non-Antarctic Icefish.</title>
        <authorList>
            <person name="Rivera-Colon A.G."/>
            <person name="Rayamajhi N."/>
            <person name="Minhas B.F."/>
            <person name="Madrigal G."/>
            <person name="Bilyk K.T."/>
            <person name="Yoon V."/>
            <person name="Hune M."/>
            <person name="Gregory S."/>
            <person name="Cheng C.H.C."/>
            <person name="Catchen J.M."/>
        </authorList>
    </citation>
    <scope>NUCLEOTIDE SEQUENCE [LARGE SCALE GENOMIC DNA]</scope>
    <source>
        <strain evidence="1">JC2023a</strain>
    </source>
</reference>
<name>A0AAN8BES9_9TELE</name>
<organism evidence="1 2">
    <name type="scientific">Champsocephalus esox</name>
    <name type="common">pike icefish</name>
    <dbReference type="NCBI Taxonomy" id="159716"/>
    <lineage>
        <taxon>Eukaryota</taxon>
        <taxon>Metazoa</taxon>
        <taxon>Chordata</taxon>
        <taxon>Craniata</taxon>
        <taxon>Vertebrata</taxon>
        <taxon>Euteleostomi</taxon>
        <taxon>Actinopterygii</taxon>
        <taxon>Neopterygii</taxon>
        <taxon>Teleostei</taxon>
        <taxon>Neoteleostei</taxon>
        <taxon>Acanthomorphata</taxon>
        <taxon>Eupercaria</taxon>
        <taxon>Perciformes</taxon>
        <taxon>Notothenioidei</taxon>
        <taxon>Channichthyidae</taxon>
        <taxon>Champsocephalus</taxon>
    </lineage>
</organism>
<protein>
    <submittedName>
        <fullName evidence="1">Uncharacterized protein</fullName>
    </submittedName>
</protein>